<keyword evidence="3" id="KW-1185">Reference proteome</keyword>
<dbReference type="AlphaFoldDB" id="A0AAN8FSH4"/>
<feature type="coiled-coil region" evidence="1">
    <location>
        <begin position="5"/>
        <end position="46"/>
    </location>
</feature>
<accession>A0AAN8FSH4</accession>
<feature type="coiled-coil region" evidence="1">
    <location>
        <begin position="86"/>
        <end position="134"/>
    </location>
</feature>
<dbReference type="EMBL" id="WIXE01007861">
    <property type="protein sequence ID" value="KAK5979947.1"/>
    <property type="molecule type" value="Genomic_DNA"/>
</dbReference>
<sequence length="279" mass="32286">MMGSMKNDAATVFELEKAKKRLEDELAEAREQIVELKDALQLADDTKSRTDVMHQVAKQEWNRQLRVAEGIISRVSAEVSSWQFARRKASAERDNLAEELSALRHRGVIGQEEKKKFEKIIRDLQDMLEEEQDRIYLVSEDLRKALAQARALGVRIMERNVQSEVERRETEQHLVPYERLYSRYKAERQRAQELEQKEAAANSKCRKISRQLMDMNNVNDSLTRELNALRARAAMADDRRLLSASRDLRRFGSNNSITEDDDYVALGTRSISSVEDSDN</sequence>
<dbReference type="Proteomes" id="UP001331761">
    <property type="component" value="Unassembled WGS sequence"/>
</dbReference>
<protein>
    <submittedName>
        <fullName evidence="2">Uncharacterized protein</fullName>
    </submittedName>
</protein>
<name>A0AAN8FSH4_TRICO</name>
<gene>
    <name evidence="2" type="ORF">GCK32_000048</name>
</gene>
<keyword evidence="1" id="KW-0175">Coiled coil</keyword>
<evidence type="ECO:0000256" key="1">
    <source>
        <dbReference type="SAM" id="Coils"/>
    </source>
</evidence>
<evidence type="ECO:0000313" key="3">
    <source>
        <dbReference type="Proteomes" id="UP001331761"/>
    </source>
</evidence>
<proteinExistence type="predicted"/>
<evidence type="ECO:0000313" key="2">
    <source>
        <dbReference type="EMBL" id="KAK5979947.1"/>
    </source>
</evidence>
<comment type="caution">
    <text evidence="2">The sequence shown here is derived from an EMBL/GenBank/DDBJ whole genome shotgun (WGS) entry which is preliminary data.</text>
</comment>
<feature type="coiled-coil region" evidence="1">
    <location>
        <begin position="177"/>
        <end position="239"/>
    </location>
</feature>
<organism evidence="2 3">
    <name type="scientific">Trichostrongylus colubriformis</name>
    <name type="common">Black scour worm</name>
    <dbReference type="NCBI Taxonomy" id="6319"/>
    <lineage>
        <taxon>Eukaryota</taxon>
        <taxon>Metazoa</taxon>
        <taxon>Ecdysozoa</taxon>
        <taxon>Nematoda</taxon>
        <taxon>Chromadorea</taxon>
        <taxon>Rhabditida</taxon>
        <taxon>Rhabditina</taxon>
        <taxon>Rhabditomorpha</taxon>
        <taxon>Strongyloidea</taxon>
        <taxon>Trichostrongylidae</taxon>
        <taxon>Trichostrongylus</taxon>
    </lineage>
</organism>
<reference evidence="2 3" key="1">
    <citation type="submission" date="2019-10" db="EMBL/GenBank/DDBJ databases">
        <title>Assembly and Annotation for the nematode Trichostrongylus colubriformis.</title>
        <authorList>
            <person name="Martin J."/>
        </authorList>
    </citation>
    <scope>NUCLEOTIDE SEQUENCE [LARGE SCALE GENOMIC DNA]</scope>
    <source>
        <strain evidence="2">G859</strain>
        <tissue evidence="2">Whole worm</tissue>
    </source>
</reference>